<accession>A0A167QSS8</accession>
<evidence type="ECO:0000256" key="1">
    <source>
        <dbReference type="SAM" id="MobiDB-lite"/>
    </source>
</evidence>
<gene>
    <name evidence="2" type="ORF">CALVIDRAFT_324667</name>
</gene>
<feature type="region of interest" description="Disordered" evidence="1">
    <location>
        <begin position="94"/>
        <end position="151"/>
    </location>
</feature>
<evidence type="ECO:0000313" key="3">
    <source>
        <dbReference type="Proteomes" id="UP000076738"/>
    </source>
</evidence>
<evidence type="ECO:0000313" key="2">
    <source>
        <dbReference type="EMBL" id="KZP00198.1"/>
    </source>
</evidence>
<feature type="compositionally biased region" description="Pro residues" evidence="1">
    <location>
        <begin position="129"/>
        <end position="142"/>
    </location>
</feature>
<dbReference type="STRING" id="1330018.A0A167QSS8"/>
<dbReference type="EMBL" id="KV417270">
    <property type="protein sequence ID" value="KZP00198.1"/>
    <property type="molecule type" value="Genomic_DNA"/>
</dbReference>
<feature type="compositionally biased region" description="Low complexity" evidence="1">
    <location>
        <begin position="104"/>
        <end position="115"/>
    </location>
</feature>
<feature type="compositionally biased region" description="Low complexity" evidence="1">
    <location>
        <begin position="20"/>
        <end position="36"/>
    </location>
</feature>
<protein>
    <recommendedName>
        <fullName evidence="4">BTB domain-containing protein</fullName>
    </recommendedName>
</protein>
<evidence type="ECO:0008006" key="4">
    <source>
        <dbReference type="Google" id="ProtNLM"/>
    </source>
</evidence>
<name>A0A167QSS8_CALVF</name>
<dbReference type="Proteomes" id="UP000076738">
    <property type="component" value="Unassembled WGS sequence"/>
</dbReference>
<organism evidence="2 3">
    <name type="scientific">Calocera viscosa (strain TUFC12733)</name>
    <dbReference type="NCBI Taxonomy" id="1330018"/>
    <lineage>
        <taxon>Eukaryota</taxon>
        <taxon>Fungi</taxon>
        <taxon>Dikarya</taxon>
        <taxon>Basidiomycota</taxon>
        <taxon>Agaricomycotina</taxon>
        <taxon>Dacrymycetes</taxon>
        <taxon>Dacrymycetales</taxon>
        <taxon>Dacrymycetaceae</taxon>
        <taxon>Calocera</taxon>
    </lineage>
</organism>
<dbReference type="OrthoDB" id="3265815at2759"/>
<feature type="region of interest" description="Disordered" evidence="1">
    <location>
        <begin position="1"/>
        <end position="36"/>
    </location>
</feature>
<dbReference type="AlphaFoldDB" id="A0A167QSS8"/>
<sequence>MSIHSPLSPQDVPELVQDDSALSSSRSASSGSPPNFAATVSNSTTISISTAFQFEDADLIILSSDSVFFSVHSRTVRAASPVLGQLIDALSASNPWPPSGNGCSSPTGMSSTLSSARTPPDMETLFITPPSPESHPPTPPPQKLEALQGQQNSQPLILPLPEPSDVLNVVLHMLYQLPCTHFLPSITTLHGVLNALQTYNISIHQQSFLSHSLSSLLAPHAPSQPLYTFALAAFANLEGLAVLASRFCLRIPLSDITEQLASLMGPVYMRRLMFLHLGRVEALKRTLAPPPAMHPPTMSDCDISDQKRITRAWALATAYLAWGARADMGETELREVLEPLKTKLECASCQQCLGERIEQLCVDWRAIKDTI</sequence>
<proteinExistence type="predicted"/>
<keyword evidence="3" id="KW-1185">Reference proteome</keyword>
<reference evidence="2 3" key="1">
    <citation type="journal article" date="2016" name="Mol. Biol. Evol.">
        <title>Comparative Genomics of Early-Diverging Mushroom-Forming Fungi Provides Insights into the Origins of Lignocellulose Decay Capabilities.</title>
        <authorList>
            <person name="Nagy L.G."/>
            <person name="Riley R."/>
            <person name="Tritt A."/>
            <person name="Adam C."/>
            <person name="Daum C."/>
            <person name="Floudas D."/>
            <person name="Sun H."/>
            <person name="Yadav J.S."/>
            <person name="Pangilinan J."/>
            <person name="Larsson K.H."/>
            <person name="Matsuura K."/>
            <person name="Barry K."/>
            <person name="Labutti K."/>
            <person name="Kuo R."/>
            <person name="Ohm R.A."/>
            <person name="Bhattacharya S.S."/>
            <person name="Shirouzu T."/>
            <person name="Yoshinaga Y."/>
            <person name="Martin F.M."/>
            <person name="Grigoriev I.V."/>
            <person name="Hibbett D.S."/>
        </authorList>
    </citation>
    <scope>NUCLEOTIDE SEQUENCE [LARGE SCALE GENOMIC DNA]</scope>
    <source>
        <strain evidence="2 3">TUFC12733</strain>
    </source>
</reference>